<dbReference type="AlphaFoldDB" id="X0U602"/>
<name>X0U602_9ZZZZ</name>
<dbReference type="PANTHER" id="PTHR42983:SF1">
    <property type="entry name" value="IRON-MOLYBDENUM PROTEIN"/>
    <property type="match status" value="1"/>
</dbReference>
<comment type="caution">
    <text evidence="2">The sequence shown here is derived from an EMBL/GenBank/DDBJ whole genome shotgun (WGS) entry which is preliminary data.</text>
</comment>
<reference evidence="2" key="1">
    <citation type="journal article" date="2014" name="Front. Microbiol.">
        <title>High frequency of phylogenetically diverse reductive dehalogenase-homologous genes in deep subseafloor sedimentary metagenomes.</title>
        <authorList>
            <person name="Kawai M."/>
            <person name="Futagami T."/>
            <person name="Toyoda A."/>
            <person name="Takaki Y."/>
            <person name="Nishi S."/>
            <person name="Hori S."/>
            <person name="Arai W."/>
            <person name="Tsubouchi T."/>
            <person name="Morono Y."/>
            <person name="Uchiyama I."/>
            <person name="Ito T."/>
            <person name="Fujiyama A."/>
            <person name="Inagaki F."/>
            <person name="Takami H."/>
        </authorList>
    </citation>
    <scope>NUCLEOTIDE SEQUENCE</scope>
    <source>
        <strain evidence="2">Expedition CK06-06</strain>
    </source>
</reference>
<dbReference type="Gene3D" id="3.30.420.130">
    <property type="entry name" value="Dinitrogenase iron-molybdenum cofactor biosynthesis domain"/>
    <property type="match status" value="1"/>
</dbReference>
<sequence length="109" mass="12054">MKIAMPIVENQGKGSRIHPHFGQIQFLAVYDSEKKELKIVPVKPIQGCSPVAALEGLGVDAIYTWGMGMRAMQLCTQRGIKLKTGRFETVEGVIQNLDKLEDLEESCGH</sequence>
<evidence type="ECO:0000313" key="2">
    <source>
        <dbReference type="EMBL" id="GAG01184.1"/>
    </source>
</evidence>
<dbReference type="SUPFAM" id="SSF53146">
    <property type="entry name" value="Nitrogenase accessory factor-like"/>
    <property type="match status" value="1"/>
</dbReference>
<dbReference type="Pfam" id="PF02579">
    <property type="entry name" value="Nitro_FeMo-Co"/>
    <property type="match status" value="1"/>
</dbReference>
<accession>X0U602</accession>
<dbReference type="PANTHER" id="PTHR42983">
    <property type="entry name" value="DINITROGENASE IRON-MOLYBDENUM COFACTOR PROTEIN-RELATED"/>
    <property type="match status" value="1"/>
</dbReference>
<organism evidence="2">
    <name type="scientific">marine sediment metagenome</name>
    <dbReference type="NCBI Taxonomy" id="412755"/>
    <lineage>
        <taxon>unclassified sequences</taxon>
        <taxon>metagenomes</taxon>
        <taxon>ecological metagenomes</taxon>
    </lineage>
</organism>
<dbReference type="InterPro" id="IPR003731">
    <property type="entry name" value="Di-Nase_FeMo-co_biosynth"/>
</dbReference>
<evidence type="ECO:0000259" key="1">
    <source>
        <dbReference type="Pfam" id="PF02579"/>
    </source>
</evidence>
<feature type="domain" description="Dinitrogenase iron-molybdenum cofactor biosynthesis" evidence="1">
    <location>
        <begin position="14"/>
        <end position="97"/>
    </location>
</feature>
<protein>
    <recommendedName>
        <fullName evidence="1">Dinitrogenase iron-molybdenum cofactor biosynthesis domain-containing protein</fullName>
    </recommendedName>
</protein>
<dbReference type="EMBL" id="BARS01026475">
    <property type="protein sequence ID" value="GAG01184.1"/>
    <property type="molecule type" value="Genomic_DNA"/>
</dbReference>
<gene>
    <name evidence="2" type="ORF">S01H1_41718</name>
</gene>
<proteinExistence type="predicted"/>
<dbReference type="InterPro" id="IPR036105">
    <property type="entry name" value="DiNase_FeMo-co_biosyn_sf"/>
</dbReference>